<dbReference type="Gene3D" id="3.80.10.10">
    <property type="entry name" value="Ribonuclease Inhibitor"/>
    <property type="match status" value="1"/>
</dbReference>
<proteinExistence type="predicted"/>
<dbReference type="InterPro" id="IPR055357">
    <property type="entry name" value="LRR_At1g61320_AtMIF1"/>
</dbReference>
<gene>
    <name evidence="2" type="ORF">RND71_040590</name>
</gene>
<accession>A0AAE1UP26</accession>
<comment type="caution">
    <text evidence="2">The sequence shown here is derived from an EMBL/GenBank/DDBJ whole genome shotgun (WGS) entry which is preliminary data.</text>
</comment>
<protein>
    <recommendedName>
        <fullName evidence="1">FBD domain-containing protein</fullName>
    </recommendedName>
</protein>
<dbReference type="PANTHER" id="PTHR31639:SF172">
    <property type="entry name" value="F-BOX_LRR-REPEAT PROTEIN 25-LIKE"/>
    <property type="match status" value="1"/>
</dbReference>
<dbReference type="EMBL" id="JAVYJV010000023">
    <property type="protein sequence ID" value="KAK4339128.1"/>
    <property type="molecule type" value="Genomic_DNA"/>
</dbReference>
<dbReference type="Pfam" id="PF08387">
    <property type="entry name" value="FBD"/>
    <property type="match status" value="1"/>
</dbReference>
<evidence type="ECO:0000313" key="2">
    <source>
        <dbReference type="EMBL" id="KAK4339128.1"/>
    </source>
</evidence>
<evidence type="ECO:0000313" key="3">
    <source>
        <dbReference type="Proteomes" id="UP001291623"/>
    </source>
</evidence>
<dbReference type="AlphaFoldDB" id="A0AAE1UP26"/>
<name>A0AAE1UP26_9SOLA</name>
<dbReference type="SMART" id="SM00579">
    <property type="entry name" value="FBD"/>
    <property type="match status" value="1"/>
</dbReference>
<evidence type="ECO:0000259" key="1">
    <source>
        <dbReference type="SMART" id="SM00579"/>
    </source>
</evidence>
<reference evidence="2" key="1">
    <citation type="submission" date="2023-12" db="EMBL/GenBank/DDBJ databases">
        <title>Genome assembly of Anisodus tanguticus.</title>
        <authorList>
            <person name="Wang Y.-J."/>
        </authorList>
    </citation>
    <scope>NUCLEOTIDE SEQUENCE</scope>
    <source>
        <strain evidence="2">KB-2021</strain>
        <tissue evidence="2">Leaf</tissue>
    </source>
</reference>
<organism evidence="2 3">
    <name type="scientific">Anisodus tanguticus</name>
    <dbReference type="NCBI Taxonomy" id="243964"/>
    <lineage>
        <taxon>Eukaryota</taxon>
        <taxon>Viridiplantae</taxon>
        <taxon>Streptophyta</taxon>
        <taxon>Embryophyta</taxon>
        <taxon>Tracheophyta</taxon>
        <taxon>Spermatophyta</taxon>
        <taxon>Magnoliopsida</taxon>
        <taxon>eudicotyledons</taxon>
        <taxon>Gunneridae</taxon>
        <taxon>Pentapetalae</taxon>
        <taxon>asterids</taxon>
        <taxon>lamiids</taxon>
        <taxon>Solanales</taxon>
        <taxon>Solanaceae</taxon>
        <taxon>Solanoideae</taxon>
        <taxon>Hyoscyameae</taxon>
        <taxon>Anisodus</taxon>
    </lineage>
</organism>
<dbReference type="Pfam" id="PF23622">
    <property type="entry name" value="LRR_At1g61320_AtMIF1"/>
    <property type="match status" value="1"/>
</dbReference>
<dbReference type="SUPFAM" id="SSF52047">
    <property type="entry name" value="RNI-like"/>
    <property type="match status" value="1"/>
</dbReference>
<dbReference type="InterPro" id="IPR006566">
    <property type="entry name" value="FBD"/>
</dbReference>
<keyword evidence="3" id="KW-1185">Reference proteome</keyword>
<dbReference type="Proteomes" id="UP001291623">
    <property type="component" value="Unassembled WGS sequence"/>
</dbReference>
<dbReference type="InterPro" id="IPR032675">
    <property type="entry name" value="LRR_dom_sf"/>
</dbReference>
<dbReference type="PANTHER" id="PTHR31639">
    <property type="entry name" value="F-BOX PROTEIN-LIKE"/>
    <property type="match status" value="1"/>
</dbReference>
<feature type="domain" description="FBD" evidence="1">
    <location>
        <begin position="261"/>
        <end position="335"/>
    </location>
</feature>
<sequence>MAVSLDFTFPDSENQNATLDYLSSIHRELYYSKSFEKIRKFSVWRLRYEERYAKDVDFGYILLLLKYYKFPQFAYKNSSLRELVLSRCQLNPCGSVNWSNLVSLSFEYMKLTDAVMAKVLSGCPNLECLELEYFSGIHCLKINFVKLRELTIQDYYDENLEILSPYIQHLEIFGKGSERRIEKRNVASLVNAIFRLNFDFEDQERDLEKECRYLMELLHGVAHVKYLELGTWCIEDLLSRYTNEDEQTRRFETHNFNGSFPHLKTIKIHNFYGSLSENKSVQSLIKYLLKHATVLDKFVLAASFLGSDMSLDYVKIAQEILSFPRSSPHASIVFSCR</sequence>